<feature type="compositionally biased region" description="Low complexity" evidence="1">
    <location>
        <begin position="14"/>
        <end position="33"/>
    </location>
</feature>
<dbReference type="AlphaFoldDB" id="A0AA88J0R8"/>
<proteinExistence type="predicted"/>
<gene>
    <name evidence="3" type="ORF">TIFTF001_031277</name>
</gene>
<keyword evidence="2" id="KW-0472">Membrane</keyword>
<accession>A0AA88J0R8</accession>
<organism evidence="3 4">
    <name type="scientific">Ficus carica</name>
    <name type="common">Common fig</name>
    <dbReference type="NCBI Taxonomy" id="3494"/>
    <lineage>
        <taxon>Eukaryota</taxon>
        <taxon>Viridiplantae</taxon>
        <taxon>Streptophyta</taxon>
        <taxon>Embryophyta</taxon>
        <taxon>Tracheophyta</taxon>
        <taxon>Spermatophyta</taxon>
        <taxon>Magnoliopsida</taxon>
        <taxon>eudicotyledons</taxon>
        <taxon>Gunneridae</taxon>
        <taxon>Pentapetalae</taxon>
        <taxon>rosids</taxon>
        <taxon>fabids</taxon>
        <taxon>Rosales</taxon>
        <taxon>Moraceae</taxon>
        <taxon>Ficeae</taxon>
        <taxon>Ficus</taxon>
    </lineage>
</organism>
<evidence type="ECO:0000256" key="1">
    <source>
        <dbReference type="SAM" id="MobiDB-lite"/>
    </source>
</evidence>
<evidence type="ECO:0000313" key="3">
    <source>
        <dbReference type="EMBL" id="GMN62193.1"/>
    </source>
</evidence>
<keyword evidence="4" id="KW-1185">Reference proteome</keyword>
<feature type="region of interest" description="Disordered" evidence="1">
    <location>
        <begin position="73"/>
        <end position="122"/>
    </location>
</feature>
<keyword evidence="2" id="KW-1133">Transmembrane helix</keyword>
<dbReference type="EMBL" id="BTGU01000125">
    <property type="protein sequence ID" value="GMN62193.1"/>
    <property type="molecule type" value="Genomic_DNA"/>
</dbReference>
<evidence type="ECO:0000313" key="4">
    <source>
        <dbReference type="Proteomes" id="UP001187192"/>
    </source>
</evidence>
<feature type="compositionally biased region" description="Basic residues" evidence="1">
    <location>
        <begin position="1"/>
        <end position="13"/>
    </location>
</feature>
<feature type="compositionally biased region" description="Basic and acidic residues" evidence="1">
    <location>
        <begin position="89"/>
        <end position="98"/>
    </location>
</feature>
<protein>
    <submittedName>
        <fullName evidence="3">Uncharacterized protein</fullName>
    </submittedName>
</protein>
<dbReference type="Proteomes" id="UP001187192">
    <property type="component" value="Unassembled WGS sequence"/>
</dbReference>
<reference evidence="3" key="1">
    <citation type="submission" date="2023-07" db="EMBL/GenBank/DDBJ databases">
        <title>draft genome sequence of fig (Ficus carica).</title>
        <authorList>
            <person name="Takahashi T."/>
            <person name="Nishimura K."/>
        </authorList>
    </citation>
    <scope>NUCLEOTIDE SEQUENCE</scope>
</reference>
<evidence type="ECO:0000256" key="2">
    <source>
        <dbReference type="SAM" id="Phobius"/>
    </source>
</evidence>
<keyword evidence="2" id="KW-0812">Transmembrane</keyword>
<sequence>MRALARTHARPPARARLASMRPPSARQRPAPRSDLTRTGPENQVGPASKFCSLVFETDLTDPDQVLVLARAQRQCARPPNLNAPAQRPVRPDQDRSEKPGSNTPSAPPSASATDEDDEDGHDSRSWFGSNWIVIVPGFVGGLIFGVAIEQVLAVDRRGFWFIRAFN</sequence>
<name>A0AA88J0R8_FICCA</name>
<feature type="transmembrane region" description="Helical" evidence="2">
    <location>
        <begin position="131"/>
        <end position="153"/>
    </location>
</feature>
<comment type="caution">
    <text evidence="3">The sequence shown here is derived from an EMBL/GenBank/DDBJ whole genome shotgun (WGS) entry which is preliminary data.</text>
</comment>
<feature type="region of interest" description="Disordered" evidence="1">
    <location>
        <begin position="1"/>
        <end position="47"/>
    </location>
</feature>